<dbReference type="PANTHER" id="PTHR19241">
    <property type="entry name" value="ATP-BINDING CASSETTE TRANSPORTER"/>
    <property type="match status" value="1"/>
</dbReference>
<dbReference type="CDD" id="cd03233">
    <property type="entry name" value="ABCG_PDR_domain1"/>
    <property type="match status" value="1"/>
</dbReference>
<dbReference type="Pfam" id="PF06422">
    <property type="entry name" value="PDR_CDR"/>
    <property type="match status" value="1"/>
</dbReference>
<dbReference type="SMART" id="SM00382">
    <property type="entry name" value="AAA"/>
    <property type="match status" value="2"/>
</dbReference>
<feature type="transmembrane region" description="Helical" evidence="11">
    <location>
        <begin position="642"/>
        <end position="665"/>
    </location>
</feature>
<gene>
    <name evidence="13" type="ORF">BHQ10_006573</name>
</gene>
<dbReference type="InterPro" id="IPR043926">
    <property type="entry name" value="ABCG_dom"/>
</dbReference>
<evidence type="ECO:0000256" key="5">
    <source>
        <dbReference type="ARBA" id="ARBA00022692"/>
    </source>
</evidence>
<dbReference type="GeneID" id="63795789"/>
<feature type="transmembrane region" description="Helical" evidence="11">
    <location>
        <begin position="1172"/>
        <end position="1191"/>
    </location>
</feature>
<keyword evidence="5 11" id="KW-0812">Transmembrane</keyword>
<dbReference type="Pfam" id="PF14510">
    <property type="entry name" value="ABC_trans_N"/>
    <property type="match status" value="1"/>
</dbReference>
<evidence type="ECO:0000259" key="12">
    <source>
        <dbReference type="PROSITE" id="PS50893"/>
    </source>
</evidence>
<dbReference type="Pfam" id="PF00005">
    <property type="entry name" value="ABC_tran"/>
    <property type="match status" value="2"/>
</dbReference>
<feature type="domain" description="ABC transporter" evidence="12">
    <location>
        <begin position="831"/>
        <end position="1074"/>
    </location>
</feature>
<evidence type="ECO:0000256" key="10">
    <source>
        <dbReference type="SAM" id="MobiDB-lite"/>
    </source>
</evidence>
<keyword evidence="14" id="KW-1185">Reference proteome</keyword>
<evidence type="ECO:0000256" key="9">
    <source>
        <dbReference type="ARBA" id="ARBA00023136"/>
    </source>
</evidence>
<dbReference type="GO" id="GO:0016887">
    <property type="term" value="F:ATP hydrolysis activity"/>
    <property type="evidence" value="ECO:0007669"/>
    <property type="project" value="InterPro"/>
</dbReference>
<dbReference type="CDD" id="cd03232">
    <property type="entry name" value="ABCG_PDR_domain2"/>
    <property type="match status" value="1"/>
</dbReference>
<dbReference type="GO" id="GO:0140359">
    <property type="term" value="F:ABC-type transporter activity"/>
    <property type="evidence" value="ECO:0007669"/>
    <property type="project" value="InterPro"/>
</dbReference>
<feature type="transmembrane region" description="Helical" evidence="11">
    <location>
        <begin position="1242"/>
        <end position="1270"/>
    </location>
</feature>
<comment type="caution">
    <text evidence="13">The sequence shown here is derived from an EMBL/GenBank/DDBJ whole genome shotgun (WGS) entry which is preliminary data.</text>
</comment>
<accession>A0A364L4A7</accession>
<feature type="transmembrane region" description="Helical" evidence="11">
    <location>
        <begin position="500"/>
        <end position="522"/>
    </location>
</feature>
<dbReference type="InterPro" id="IPR034001">
    <property type="entry name" value="ABCG_PDR_1"/>
</dbReference>
<dbReference type="PROSITE" id="PS50893">
    <property type="entry name" value="ABC_TRANSPORTER_2"/>
    <property type="match status" value="2"/>
</dbReference>
<feature type="transmembrane region" description="Helical" evidence="11">
    <location>
        <begin position="747"/>
        <end position="768"/>
    </location>
</feature>
<dbReference type="InterPro" id="IPR034003">
    <property type="entry name" value="ABCG_PDR_2"/>
</dbReference>
<protein>
    <recommendedName>
        <fullName evidence="12">ABC transporter domain-containing protein</fullName>
    </recommendedName>
</protein>
<feature type="transmembrane region" description="Helical" evidence="11">
    <location>
        <begin position="1447"/>
        <end position="1465"/>
    </location>
</feature>
<dbReference type="InterPro" id="IPR029481">
    <property type="entry name" value="ABC_trans_N"/>
</dbReference>
<evidence type="ECO:0000313" key="14">
    <source>
        <dbReference type="Proteomes" id="UP000249363"/>
    </source>
</evidence>
<reference evidence="13 14" key="1">
    <citation type="journal article" date="2017" name="Biotechnol. Biofuels">
        <title>Differential beta-glucosidase expression as a function of carbon source availability in Talaromyces amestolkiae: a genomic and proteomic approach.</title>
        <authorList>
            <person name="de Eugenio L.I."/>
            <person name="Mendez-Liter J.A."/>
            <person name="Nieto-Dominguez M."/>
            <person name="Alonso L."/>
            <person name="Gil-Munoz J."/>
            <person name="Barriuso J."/>
            <person name="Prieto A."/>
            <person name="Martinez M.J."/>
        </authorList>
    </citation>
    <scope>NUCLEOTIDE SEQUENCE [LARGE SCALE GENOMIC DNA]</scope>
    <source>
        <strain evidence="13 14">CIB</strain>
    </source>
</reference>
<dbReference type="STRING" id="1196081.A0A364L4A7"/>
<dbReference type="InterPro" id="IPR027417">
    <property type="entry name" value="P-loop_NTPase"/>
</dbReference>
<evidence type="ECO:0000256" key="6">
    <source>
        <dbReference type="ARBA" id="ARBA00022741"/>
    </source>
</evidence>
<dbReference type="Pfam" id="PF19055">
    <property type="entry name" value="ABC2_membrane_7"/>
    <property type="match status" value="1"/>
</dbReference>
<keyword evidence="6" id="KW-0547">Nucleotide-binding</keyword>
<comment type="similarity">
    <text evidence="2">Belongs to the ABC transporter superfamily. ABCG family. PDR (TC 3.A.1.205) subfamily.</text>
</comment>
<dbReference type="InterPro" id="IPR003593">
    <property type="entry name" value="AAA+_ATPase"/>
</dbReference>
<dbReference type="InterPro" id="IPR003439">
    <property type="entry name" value="ABC_transporter-like_ATP-bd"/>
</dbReference>
<dbReference type="SUPFAM" id="SSF52540">
    <property type="entry name" value="P-loop containing nucleoside triphosphate hydrolases"/>
    <property type="match status" value="2"/>
</dbReference>
<evidence type="ECO:0000256" key="1">
    <source>
        <dbReference type="ARBA" id="ARBA00004651"/>
    </source>
</evidence>
<proteinExistence type="inferred from homology"/>
<feature type="compositionally biased region" description="Acidic residues" evidence="10">
    <location>
        <begin position="1"/>
        <end position="11"/>
    </location>
</feature>
<evidence type="ECO:0000313" key="13">
    <source>
        <dbReference type="EMBL" id="RAO70561.1"/>
    </source>
</evidence>
<feature type="transmembrane region" description="Helical" evidence="11">
    <location>
        <begin position="1324"/>
        <end position="1351"/>
    </location>
</feature>
<evidence type="ECO:0000256" key="8">
    <source>
        <dbReference type="ARBA" id="ARBA00022989"/>
    </source>
</evidence>
<dbReference type="Gene3D" id="3.40.50.300">
    <property type="entry name" value="P-loop containing nucleotide triphosphate hydrolases"/>
    <property type="match status" value="2"/>
</dbReference>
<feature type="transmembrane region" description="Helical" evidence="11">
    <location>
        <begin position="608"/>
        <end position="630"/>
    </location>
</feature>
<feature type="region of interest" description="Disordered" evidence="10">
    <location>
        <begin position="1"/>
        <end position="26"/>
    </location>
</feature>
<dbReference type="InterPro" id="IPR013525">
    <property type="entry name" value="ABC2_TM"/>
</dbReference>
<dbReference type="GO" id="GO:0005886">
    <property type="term" value="C:plasma membrane"/>
    <property type="evidence" value="ECO:0007669"/>
    <property type="project" value="UniProtKB-SubCell"/>
</dbReference>
<dbReference type="GO" id="GO:0005524">
    <property type="term" value="F:ATP binding"/>
    <property type="evidence" value="ECO:0007669"/>
    <property type="project" value="UniProtKB-KW"/>
</dbReference>
<feature type="domain" description="ABC transporter" evidence="12">
    <location>
        <begin position="135"/>
        <end position="389"/>
    </location>
</feature>
<sequence>MSIEQDPDDSSDGEKTFNGYSTTPSITTAIREEGQEREIGPSIGELARKFSNQFVHHSQTPTADCNPFLPSHNPSLDPNSKDFDPKQWMRALLDTTSRDADRYPSRTSGVSHRNLTAYGFGSNVNYQADVLSIFSRVIDMAINLMGRKEKRTQILQDFDGLVQSGEMLLVLGRPGSGVSTYLKTIAGRTHGFNVDPISSFNYQGIPYDMMHSRFRGEIIYQAETEIHFPQLTVGQTLLFAALARTPKNRLPGVTRQRYAEQMRDVVMAILGISHTKNTKVGDDFIRGVSGGERKRVSIAEVMLSGSPLQCWDNSTRGLDSATALEFVKTIKMSTDLGHTAAVVAIYQASQAAYDVFDKVTVLYQGRQIYFGPAGSAKSYFTNMGYYCPDRQTTADFLTSLTNPEERIVQEGFEEKVPRTAAEFAAAWRNSSERAELLKEIASFEERFPLEGEQLKHFERSRRAQKAHLMRAKSPYTISVPMQISLCINRGFQRLSGDMTFFFATIFGNLLISIILGSVFYKLPQSSESMNNRCILLFFIILFNALSSSLEILTLYVQRPVVEKHAQYALYHPFSEAAASIICDLPSKIISTLFFNIPVYFMSDLRREAGYLFIFLLFGFTCTLTMSSIFRTIGQISRTMAQALTPAALFVLLLVVYTGFVLPTIAMQGWLRWINYLNPIAYAYESLVVNEFHDRQFDCTQFIPMGPSYQNLTASERVCATAGGLPGDDFVSGDTYIYGSYGYSYSHIWRNFGILIGYIIIFTGVYFLAAEYVSSSRSKGEILVFQRGLDKKHASRPDDIESSNPNNTDRQVVEFRGEEDTSAAIQRQTAIFHWKNVCYDVQIKTETRRILDRVDGWVKPGTLTALMGATGAGKTTLLNVLAERITVGVVTGDVFVNGQPRARSFQRKTGYVQQQDVHLEVSTVREALEFSALLRQPSKYSRKEKLAYVDEVIKLLDMEAYAEAIVGILGEGLNVEQRKRLSIGVELAAKPELLLFLDEPTSGLDSQTAWSITALIKKLSDNGQAILCTIHQPSAMLFQQFDRLLLLAKGGKTVYFGNIGENAREMIQYFESHGSRVCRKDENPAEWMLEVIGAAPGAVAKQDWTDVWRNSSEYSDTHKELTRLEDQQRSEATHQPASDAFDESTAYAASLTDQLFLCTKRVFQQYWRTPSYIYAKLVLCLGASLFIGVSFYKTKNTMQGLQDQMFAVFMLLVIFAFLVYQIMPNFILQRDLYEVRERPSKTYAWYIFMLSNIIVELPWNTFASLLIYFPFYYLVGLYRNAEPTDTVHERGALMFLLTWAFMVMSGTFSHMMVAGLPTAEVGAILALILFALCLIFCGIIASPAALPGFWIFMYRVSPFTYLVSSLLSTSLANADVQCASFEVRNILQTPSGETCGQYLSQYMASAGGAVYNENSTENCEFCPLASTSEFLASVSVFYADRWRNFGLLWVYIIFNAVAALVLYWAVRVPKKGNSGIPSLRRNQS</sequence>
<feature type="transmembrane region" description="Helical" evidence="11">
    <location>
        <begin position="1290"/>
        <end position="1312"/>
    </location>
</feature>
<dbReference type="RefSeq" id="XP_040735077.1">
    <property type="nucleotide sequence ID" value="XM_040879174.1"/>
</dbReference>
<dbReference type="InterPro" id="IPR010929">
    <property type="entry name" value="PDR_CDR_ABC"/>
</dbReference>
<evidence type="ECO:0000256" key="11">
    <source>
        <dbReference type="SAM" id="Phobius"/>
    </source>
</evidence>
<dbReference type="EMBL" id="MIKG01000012">
    <property type="protein sequence ID" value="RAO70561.1"/>
    <property type="molecule type" value="Genomic_DNA"/>
</dbReference>
<keyword evidence="3" id="KW-0813">Transport</keyword>
<dbReference type="FunFam" id="3.40.50.300:FF:000054">
    <property type="entry name" value="ABC multidrug transporter atrF"/>
    <property type="match status" value="1"/>
</dbReference>
<comment type="subcellular location">
    <subcellularLocation>
        <location evidence="1">Cell membrane</location>
        <topology evidence="1">Multi-pass membrane protein</topology>
    </subcellularLocation>
</comment>
<dbReference type="Proteomes" id="UP000249363">
    <property type="component" value="Unassembled WGS sequence"/>
</dbReference>
<dbReference type="PROSITE" id="PS00211">
    <property type="entry name" value="ABC_TRANSPORTER_1"/>
    <property type="match status" value="1"/>
</dbReference>
<keyword evidence="9 11" id="KW-0472">Membrane</keyword>
<keyword evidence="4" id="KW-1003">Cell membrane</keyword>
<evidence type="ECO:0000256" key="3">
    <source>
        <dbReference type="ARBA" id="ARBA00022448"/>
    </source>
</evidence>
<evidence type="ECO:0000256" key="7">
    <source>
        <dbReference type="ARBA" id="ARBA00022840"/>
    </source>
</evidence>
<keyword evidence="7" id="KW-0067">ATP-binding</keyword>
<organism evidence="13 14">
    <name type="scientific">Talaromyces amestolkiae</name>
    <dbReference type="NCBI Taxonomy" id="1196081"/>
    <lineage>
        <taxon>Eukaryota</taxon>
        <taxon>Fungi</taxon>
        <taxon>Dikarya</taxon>
        <taxon>Ascomycota</taxon>
        <taxon>Pezizomycotina</taxon>
        <taxon>Eurotiomycetes</taxon>
        <taxon>Eurotiomycetidae</taxon>
        <taxon>Eurotiales</taxon>
        <taxon>Trichocomaceae</taxon>
        <taxon>Talaromyces</taxon>
        <taxon>Talaromyces sect. Talaromyces</taxon>
    </lineage>
</organism>
<evidence type="ECO:0000256" key="2">
    <source>
        <dbReference type="ARBA" id="ARBA00006012"/>
    </source>
</evidence>
<dbReference type="Pfam" id="PF01061">
    <property type="entry name" value="ABC2_membrane"/>
    <property type="match status" value="2"/>
</dbReference>
<dbReference type="OrthoDB" id="245989at2759"/>
<keyword evidence="8 11" id="KW-1133">Transmembrane helix</keyword>
<dbReference type="InterPro" id="IPR017871">
    <property type="entry name" value="ABC_transporter-like_CS"/>
</dbReference>
<feature type="transmembrane region" description="Helical" evidence="11">
    <location>
        <begin position="1203"/>
        <end position="1222"/>
    </location>
</feature>
<name>A0A364L4A7_TALAM</name>
<feature type="transmembrane region" description="Helical" evidence="11">
    <location>
        <begin position="534"/>
        <end position="556"/>
    </location>
</feature>
<evidence type="ECO:0000256" key="4">
    <source>
        <dbReference type="ARBA" id="ARBA00022475"/>
    </source>
</evidence>